<dbReference type="GO" id="GO:0003955">
    <property type="term" value="F:NAD(P)H dehydrogenase (quinone) activity"/>
    <property type="evidence" value="ECO:0007669"/>
    <property type="project" value="UniProtKB-EC"/>
</dbReference>
<dbReference type="InterPro" id="IPR016040">
    <property type="entry name" value="NAD(P)-bd_dom"/>
</dbReference>
<keyword evidence="2" id="KW-0560">Oxidoreductase</keyword>
<dbReference type="SUPFAM" id="SSF51735">
    <property type="entry name" value="NAD(P)-binding Rossmann-fold domains"/>
    <property type="match status" value="1"/>
</dbReference>
<dbReference type="RefSeq" id="WP_167995309.1">
    <property type="nucleotide sequence ID" value="NZ_JAATJL010000001.1"/>
</dbReference>
<dbReference type="EMBL" id="JAATJL010000001">
    <property type="protein sequence ID" value="NJC24004.1"/>
    <property type="molecule type" value="Genomic_DNA"/>
</dbReference>
<reference evidence="2 3" key="1">
    <citation type="submission" date="2020-03" db="EMBL/GenBank/DDBJ databases">
        <title>Sequencing the genomes of 1000 actinobacteria strains.</title>
        <authorList>
            <person name="Klenk H.-P."/>
        </authorList>
    </citation>
    <scope>NUCLEOTIDE SEQUENCE [LARGE SCALE GENOMIC DNA]</scope>
    <source>
        <strain evidence="2 3">DSM 16403</strain>
    </source>
</reference>
<evidence type="ECO:0000313" key="2">
    <source>
        <dbReference type="EMBL" id="NJC24004.1"/>
    </source>
</evidence>
<dbReference type="PANTHER" id="PTHR47129">
    <property type="entry name" value="QUINONE OXIDOREDUCTASE 2"/>
    <property type="match status" value="1"/>
</dbReference>
<keyword evidence="3" id="KW-1185">Reference proteome</keyword>
<dbReference type="Pfam" id="PF13460">
    <property type="entry name" value="NAD_binding_10"/>
    <property type="match status" value="1"/>
</dbReference>
<dbReference type="PANTHER" id="PTHR47129:SF1">
    <property type="entry name" value="NMRA-LIKE DOMAIN-CONTAINING PROTEIN"/>
    <property type="match status" value="1"/>
</dbReference>
<dbReference type="InterPro" id="IPR052718">
    <property type="entry name" value="NmrA-type_oxidoreductase"/>
</dbReference>
<dbReference type="Gene3D" id="3.90.25.10">
    <property type="entry name" value="UDP-galactose 4-epimerase, domain 1"/>
    <property type="match status" value="1"/>
</dbReference>
<dbReference type="EC" id="1.6.5.2" evidence="2"/>
<gene>
    <name evidence="2" type="ORF">BJ994_003080</name>
</gene>
<dbReference type="Proteomes" id="UP000547458">
    <property type="component" value="Unassembled WGS sequence"/>
</dbReference>
<accession>A0A846RTZ4</accession>
<evidence type="ECO:0000313" key="3">
    <source>
        <dbReference type="Proteomes" id="UP000547458"/>
    </source>
</evidence>
<name>A0A846RTZ4_9MICC</name>
<proteinExistence type="predicted"/>
<dbReference type="InterPro" id="IPR036291">
    <property type="entry name" value="NAD(P)-bd_dom_sf"/>
</dbReference>
<evidence type="ECO:0000259" key="1">
    <source>
        <dbReference type="Pfam" id="PF13460"/>
    </source>
</evidence>
<feature type="domain" description="NAD(P)-binding" evidence="1">
    <location>
        <begin position="6"/>
        <end position="168"/>
    </location>
</feature>
<organism evidence="2 3">
    <name type="scientific">Arthrobacter pigmenti</name>
    <dbReference type="NCBI Taxonomy" id="271432"/>
    <lineage>
        <taxon>Bacteria</taxon>
        <taxon>Bacillati</taxon>
        <taxon>Actinomycetota</taxon>
        <taxon>Actinomycetes</taxon>
        <taxon>Micrococcales</taxon>
        <taxon>Micrococcaceae</taxon>
        <taxon>Arthrobacter</taxon>
    </lineage>
</organism>
<dbReference type="Gene3D" id="3.40.50.720">
    <property type="entry name" value="NAD(P)-binding Rossmann-like Domain"/>
    <property type="match status" value="1"/>
</dbReference>
<protein>
    <submittedName>
        <fullName evidence="2">NAD(P)H dehydrogenase (Quinone)</fullName>
        <ecNumber evidence="2">1.6.5.2</ecNumber>
    </submittedName>
</protein>
<sequence>MILVTGVSGQLGAAVFAHLTKLGADVVGGTRRSADVPDTRQIDFDDDATLHFEDVDTLVFISAGADEDDTVIERHRRVIDAAERDGVEHITYTSLATGGDHLAFALAHRWTERRLMAGSTPWTILRNGLYAELVGHLLTPNDDGVITAPFGEAPIAAVARQDLAEAAALVALAPARHSGRTYNLVGARPFSAGDVAGIIGATYRPASLKDLRAELADVELLPFQPAMLHSIHSAATHGFLREPGTDLAKVLGRVPTEPLPVAAAVARRGE</sequence>
<dbReference type="AlphaFoldDB" id="A0A846RTZ4"/>
<comment type="caution">
    <text evidence="2">The sequence shown here is derived from an EMBL/GenBank/DDBJ whole genome shotgun (WGS) entry which is preliminary data.</text>
</comment>